<dbReference type="GeneID" id="94193716"/>
<dbReference type="RefSeq" id="XP_067714304.1">
    <property type="nucleotide sequence ID" value="XM_067858203.1"/>
</dbReference>
<evidence type="ECO:0000313" key="2">
    <source>
        <dbReference type="EMBL" id="GIX62235.1"/>
    </source>
</evidence>
<dbReference type="Proteomes" id="UP001497744">
    <property type="component" value="Unassembled WGS sequence"/>
</dbReference>
<name>A0AAV4LRR2_BABCB</name>
<accession>A0AAV4LRR2</accession>
<comment type="caution">
    <text evidence="2">The sequence shown here is derived from an EMBL/GenBank/DDBJ whole genome shotgun (WGS) entry which is preliminary data.</text>
</comment>
<keyword evidence="3" id="KW-1185">Reference proteome</keyword>
<evidence type="ECO:0000256" key="1">
    <source>
        <dbReference type="SAM" id="MobiDB-lite"/>
    </source>
</evidence>
<dbReference type="EMBL" id="BPLF01000001">
    <property type="protein sequence ID" value="GIX62235.1"/>
    <property type="molecule type" value="Genomic_DNA"/>
</dbReference>
<feature type="compositionally biased region" description="Polar residues" evidence="1">
    <location>
        <begin position="27"/>
        <end position="47"/>
    </location>
</feature>
<dbReference type="AlphaFoldDB" id="A0AAV4LRR2"/>
<reference evidence="2 3" key="1">
    <citation type="submission" date="2021-06" db="EMBL/GenBank/DDBJ databases">
        <title>Genome sequence of Babesia caballi.</title>
        <authorList>
            <person name="Yamagishi J."/>
            <person name="Kidaka T."/>
            <person name="Ochi A."/>
        </authorList>
    </citation>
    <scope>NUCLEOTIDE SEQUENCE [LARGE SCALE GENOMIC DNA]</scope>
    <source>
        <strain evidence="2">USDA-D6B2</strain>
    </source>
</reference>
<gene>
    <name evidence="2" type="ORF">BcabD6B2_16700</name>
</gene>
<evidence type="ECO:0000313" key="3">
    <source>
        <dbReference type="Proteomes" id="UP001497744"/>
    </source>
</evidence>
<organism evidence="2 3">
    <name type="scientific">Babesia caballi</name>
    <dbReference type="NCBI Taxonomy" id="5871"/>
    <lineage>
        <taxon>Eukaryota</taxon>
        <taxon>Sar</taxon>
        <taxon>Alveolata</taxon>
        <taxon>Apicomplexa</taxon>
        <taxon>Aconoidasida</taxon>
        <taxon>Piroplasmida</taxon>
        <taxon>Babesiidae</taxon>
        <taxon>Babesia</taxon>
    </lineage>
</organism>
<proteinExistence type="predicted"/>
<feature type="region of interest" description="Disordered" evidence="1">
    <location>
        <begin position="1"/>
        <end position="58"/>
    </location>
</feature>
<sequence>MHQKKIPAAERHEGSGISGDEIASRRLCNTQWDGSRQSAANGPSAATKTHAPKTSARNSGAWLKIIGEALRVQQAGPAQEDGHAGGGAECLEVAVLGEGDAADDVDHDGAGAIREAELQVVGAGDEGKLPAVQAALEQRAHDLREARAVLHRHFGEGEERGGVGDGLGADGVLQQRVHFGDLALQPVHPQIVLDHVDLVLVPALLRSLHRRTVELLDHGVKGLGGALGVGAHVLLEQGSLEQLSSLDQPRELVEDGDVALGLVGHLGLLGEVLQHVHGVGEGRLDVGELLEEVGAVKVVKVRAQDKVLLAHAHAVARRGEHLVDHGLVAPLVHQGSHAVELPVVNQQTAAEAVGGAELGVGFQNGLGVQEVVVEQRLHLEPELAGLVAAVHVHHGRDLLDDAKDVEQTLRYASRLAAVDAGVEVAGPGVEQEAVAADGHEVGVVRVDAADQLHDVVLGQHLELAVQRQAREVEVVLLEVGAPQLVAQAGHIGVRGLDDVNGLQVAQVGQVARVALVDVVVADAGRQQDAVLQEVGVGLHQGHGRRGRVVQNQQLQALDAVQHGRVVVAQQRRDAAEVVRVAVVAHLG</sequence>
<protein>
    <submittedName>
        <fullName evidence="2">Aldo/keto reductase</fullName>
    </submittedName>
</protein>